<reference evidence="2 3" key="1">
    <citation type="submission" date="2019-12" db="EMBL/GenBank/DDBJ databases">
        <title>Genomic-based taxomic classification of the family Erythrobacteraceae.</title>
        <authorList>
            <person name="Xu L."/>
        </authorList>
    </citation>
    <scope>NUCLEOTIDE SEQUENCE [LARGE SCALE GENOMIC DNA]</scope>
    <source>
        <strain evidence="2 3">LMG 29519</strain>
    </source>
</reference>
<dbReference type="AlphaFoldDB" id="A0A6I4U5S5"/>
<evidence type="ECO:0000256" key="1">
    <source>
        <dbReference type="SAM" id="MobiDB-lite"/>
    </source>
</evidence>
<proteinExistence type="predicted"/>
<evidence type="ECO:0000313" key="3">
    <source>
        <dbReference type="Proteomes" id="UP000429229"/>
    </source>
</evidence>
<feature type="compositionally biased region" description="Basic and acidic residues" evidence="1">
    <location>
        <begin position="58"/>
        <end position="73"/>
    </location>
</feature>
<dbReference type="Proteomes" id="UP000429229">
    <property type="component" value="Unassembled WGS sequence"/>
</dbReference>
<accession>A0A6I4U5S5</accession>
<dbReference type="OrthoDB" id="9910657at2"/>
<protein>
    <submittedName>
        <fullName evidence="2">Uncharacterized protein</fullName>
    </submittedName>
</protein>
<gene>
    <name evidence="2" type="ORF">GRI68_05400</name>
</gene>
<evidence type="ECO:0000313" key="2">
    <source>
        <dbReference type="EMBL" id="MXP09607.1"/>
    </source>
</evidence>
<sequence>MIVPNGYVALKEASRVLQSDYVYPDNTMPNGFDFEHSGWTDELWALVGRLPIEGVNPRGDKLDIPPGDRREAPWRGPTQDYSPLENEWLDLGEGRIKSGDYAGCMIVIPKAAWAAYLKERESGQARATGGRPRHPAYEWYKAKAFDRGGKTVKELQREMPVDANGNPPSATTIHKWENENSKKPPAQT</sequence>
<feature type="region of interest" description="Disordered" evidence="1">
    <location>
        <begin position="157"/>
        <end position="188"/>
    </location>
</feature>
<feature type="region of interest" description="Disordered" evidence="1">
    <location>
        <begin position="58"/>
        <end position="81"/>
    </location>
</feature>
<name>A0A6I4U5S5_9SPHN</name>
<keyword evidence="3" id="KW-1185">Reference proteome</keyword>
<dbReference type="RefSeq" id="WP_160616286.1">
    <property type="nucleotide sequence ID" value="NZ_WTYR01000001.1"/>
</dbReference>
<comment type="caution">
    <text evidence="2">The sequence shown here is derived from an EMBL/GenBank/DDBJ whole genome shotgun (WGS) entry which is preliminary data.</text>
</comment>
<organism evidence="2 3">
    <name type="scientific">Alteriqipengyuania halimionae</name>
    <dbReference type="NCBI Taxonomy" id="1926630"/>
    <lineage>
        <taxon>Bacteria</taxon>
        <taxon>Pseudomonadati</taxon>
        <taxon>Pseudomonadota</taxon>
        <taxon>Alphaproteobacteria</taxon>
        <taxon>Sphingomonadales</taxon>
        <taxon>Erythrobacteraceae</taxon>
        <taxon>Alteriqipengyuania</taxon>
    </lineage>
</organism>
<dbReference type="EMBL" id="WTYR01000001">
    <property type="protein sequence ID" value="MXP09607.1"/>
    <property type="molecule type" value="Genomic_DNA"/>
</dbReference>